<dbReference type="PROSITE" id="PS00079">
    <property type="entry name" value="MULTICOPPER_OXIDASE1"/>
    <property type="match status" value="2"/>
</dbReference>
<dbReference type="GO" id="GO:0006826">
    <property type="term" value="P:iron ion transport"/>
    <property type="evidence" value="ECO:0007669"/>
    <property type="project" value="TreeGrafter"/>
</dbReference>
<dbReference type="Pfam" id="PF07731">
    <property type="entry name" value="Cu-oxidase_2"/>
    <property type="match status" value="1"/>
</dbReference>
<organism evidence="19 20">
    <name type="scientific">Patella caerulea</name>
    <name type="common">Rayed Mediterranean limpet</name>
    <dbReference type="NCBI Taxonomy" id="87958"/>
    <lineage>
        <taxon>Eukaryota</taxon>
        <taxon>Metazoa</taxon>
        <taxon>Spiralia</taxon>
        <taxon>Lophotrochozoa</taxon>
        <taxon>Mollusca</taxon>
        <taxon>Gastropoda</taxon>
        <taxon>Patellogastropoda</taxon>
        <taxon>Patelloidea</taxon>
        <taxon>Patellidae</taxon>
        <taxon>Patella</taxon>
    </lineage>
</organism>
<evidence type="ECO:0000256" key="5">
    <source>
        <dbReference type="ARBA" id="ARBA00022692"/>
    </source>
</evidence>
<dbReference type="GO" id="GO:0005507">
    <property type="term" value="F:copper ion binding"/>
    <property type="evidence" value="ECO:0007669"/>
    <property type="project" value="InterPro"/>
</dbReference>
<accession>A0AAN8PDZ8</accession>
<keyword evidence="13" id="KW-1015">Disulfide bond</keyword>
<evidence type="ECO:0000256" key="8">
    <source>
        <dbReference type="ARBA" id="ARBA00022737"/>
    </source>
</evidence>
<evidence type="ECO:0000256" key="1">
    <source>
        <dbReference type="ARBA" id="ARBA00001935"/>
    </source>
</evidence>
<keyword evidence="10" id="KW-0560">Oxidoreductase</keyword>
<evidence type="ECO:0000256" key="12">
    <source>
        <dbReference type="ARBA" id="ARBA00023136"/>
    </source>
</evidence>
<keyword evidence="7 16" id="KW-0732">Signal</keyword>
<feature type="compositionally biased region" description="Polar residues" evidence="15">
    <location>
        <begin position="1430"/>
        <end position="1460"/>
    </location>
</feature>
<keyword evidence="12" id="KW-0472">Membrane</keyword>
<evidence type="ECO:0000256" key="11">
    <source>
        <dbReference type="ARBA" id="ARBA00023065"/>
    </source>
</evidence>
<comment type="cofactor">
    <cofactor evidence="1">
        <name>Cu cation</name>
        <dbReference type="ChEBI" id="CHEBI:23378"/>
    </cofactor>
</comment>
<proteinExistence type="inferred from homology"/>
<dbReference type="PANTHER" id="PTHR11709">
    <property type="entry name" value="MULTI-COPPER OXIDASE"/>
    <property type="match status" value="1"/>
</dbReference>
<keyword evidence="5" id="KW-0812">Transmembrane</keyword>
<feature type="domain" description="Plastocyanin-like" evidence="17">
    <location>
        <begin position="1504"/>
        <end position="1608"/>
    </location>
</feature>
<dbReference type="InterPro" id="IPR011707">
    <property type="entry name" value="Cu-oxidase-like_N"/>
</dbReference>
<evidence type="ECO:0000256" key="16">
    <source>
        <dbReference type="SAM" id="SignalP"/>
    </source>
</evidence>
<evidence type="ECO:0000313" key="20">
    <source>
        <dbReference type="Proteomes" id="UP001347796"/>
    </source>
</evidence>
<evidence type="ECO:0000256" key="15">
    <source>
        <dbReference type="SAM" id="MobiDB-lite"/>
    </source>
</evidence>
<feature type="compositionally biased region" description="Polar residues" evidence="15">
    <location>
        <begin position="1345"/>
        <end position="1362"/>
    </location>
</feature>
<evidence type="ECO:0000256" key="10">
    <source>
        <dbReference type="ARBA" id="ARBA00023002"/>
    </source>
</evidence>
<keyword evidence="6" id="KW-0479">Metal-binding</keyword>
<dbReference type="InterPro" id="IPR002355">
    <property type="entry name" value="Cu_oxidase_Cu_BS"/>
</dbReference>
<dbReference type="EMBL" id="JAZGQO010000010">
    <property type="protein sequence ID" value="KAK6176802.1"/>
    <property type="molecule type" value="Genomic_DNA"/>
</dbReference>
<dbReference type="InterPro" id="IPR045087">
    <property type="entry name" value="Cu-oxidase_fam"/>
</dbReference>
<reference evidence="19 20" key="1">
    <citation type="submission" date="2024-01" db="EMBL/GenBank/DDBJ databases">
        <title>The genome of the rayed Mediterranean limpet Patella caerulea (Linnaeus, 1758).</title>
        <authorList>
            <person name="Anh-Thu Weber A."/>
            <person name="Halstead-Nussloch G."/>
        </authorList>
    </citation>
    <scope>NUCLEOTIDE SEQUENCE [LARGE SCALE GENOMIC DNA]</scope>
    <source>
        <strain evidence="19">AATW-2023a</strain>
        <tissue evidence="19">Whole specimen</tissue>
    </source>
</reference>
<evidence type="ECO:0000256" key="3">
    <source>
        <dbReference type="ARBA" id="ARBA00010609"/>
    </source>
</evidence>
<dbReference type="PROSITE" id="PS00080">
    <property type="entry name" value="MULTICOPPER_OXIDASE2"/>
    <property type="match status" value="1"/>
</dbReference>
<evidence type="ECO:0000256" key="9">
    <source>
        <dbReference type="ARBA" id="ARBA00022989"/>
    </source>
</evidence>
<dbReference type="Proteomes" id="UP001347796">
    <property type="component" value="Unassembled WGS sequence"/>
</dbReference>
<sequence>MPKFYRLLLVVLYLSGVRGKIRNYYIAAVDQDWNYAPSGANLITDDTTTSDFYIKGGMDRIGGLYTKVIYREFTDGNFSLPITRPGWMGMLGPLMRAEVGDELHVHFRNLAYTSGRPFSIHPHGVLYTKANEGAIYLDGTSGANKRDDGVYPGETYTYVWKVTPEFGPSIEDPPCIPWGYHSHVHADKDIDSGLVGMLLTCQAGTLLDNGSRRDTSTEYVIYMDKTDENNSWMIKSNTERCGDPDLCLQKIADPDFVKSNEMWNINGFVYGNLPDLEVTVGQRVIWYIMSLNSGIQSVSFSGNTVTHRNHRLDTIPFLPSTFLSAEMIPAYVGNFLLYSRISENFAGGMQAFYTVKRPLPFTRQKRQATPSLSIPIGSKQQSRGWFPGNMWSSQNTRQSPTHMWSLPTNLNPSTWNSQGPWGVQNRQTPDKSSLLWDFLSSYISGNYPYSSSGVQNGWYPRWSSNNYYPQRSRGRLPQIPSSLFPKRTRNPGSWNTRSRRPPQRPPHRPPPAVSKVPGQRPSPQRPIPSDKRPPNPLVPSEIIPAKVTPIQRITTFPTTPIPIPPSTKIPYVTPRPSRKGPRRPPHFRNAWKRPGISIYTRNVRGNAWQQVPSKLNFTHSPEPNNTFKLVDGQNNNTRNDRGNAWQHIPSKLSTTHSSNVNNTFKLVDEKINKPRNIGTTSAPESFAWTTISTVTSPDSTTTDWTASSRAPRKSRSAQFGPGLFNSFQNYRARVYYLSIERVLWNYGPSGFDKFNGGGLLNNTKSKPFFERGPQRIGGEYVKVQFFQYTDERFTERVETDRRYRHLGLLGPPILAEVGDDVTIVLRNNGDVPFSFLPYGFTFAKSQEGLIYKDKQTGEMTGRVTQPNQTMSYYFSVPDVYAGPTADDAPCVTHTYQSGVNPVKDMNSGLVGPIVICRRGQLQQNVLSPLHRQSWFSSNKHIYLALITFDENESWYLDENIRRYTTSPELVDKQDADFKESNAIHSINGLVYGNLKGIDFCLSENVIWHLMVFGGTTDMHGLYIHGQTWDEFGNNIDSKGLLPGFTATMTSKPDTVGTWGIVCRTNSHFEGGMVALYTVEECGNEERMLRRGPSRKYFIAAIEVEWDYAPLKRSLADGEPLTDINQPGGVFVVNSDMYIGSKYKKVIYREFTDETFTTPVIRGLDEEHLEIMGPFIKAEVGENIEVVFKNLATMPYSIHAQGLKYSKANEGSKYADESQEIPSGRSVPPGRTFTYHWEVPARAGPGRNDPNCIGRMYYSAVDSVVDTYSGLFGPLVVCRSGILDSTGRRMDVDREFAVMFMVVDENRSHYLNDNIQLYAPMVANMKLDIPKSHINGNMMSPRTKLNETNDVSSNNMGRQSGINHKSESEDPLYMQVRPDGNSHHHAFNHDSMVNDINNDKLFDEINDHENVLHKRSIKDVFQTRHVDSKTGGFQNPNSDSSNNISTPEHFPNPNSNKTDSQNRVARDITNNIETPQVNAGVKTVAKTIVQGRDPALFGTAMFQHSNHMNSINGRLMGNLKGIEMNQGDKVAWYVLALGSAEDYHPVHIHGQVFTRRSDRAHGSDVVEVFPSTSDTVEMLAVNPGDWILHCHFSKHAKNGMQLIYTVYPKK</sequence>
<feature type="region of interest" description="Disordered" evidence="15">
    <location>
        <begin position="1334"/>
        <end position="1367"/>
    </location>
</feature>
<dbReference type="GO" id="GO:0005886">
    <property type="term" value="C:plasma membrane"/>
    <property type="evidence" value="ECO:0007669"/>
    <property type="project" value="TreeGrafter"/>
</dbReference>
<feature type="region of interest" description="Disordered" evidence="15">
    <location>
        <begin position="696"/>
        <end position="715"/>
    </location>
</feature>
<dbReference type="Pfam" id="PF07732">
    <property type="entry name" value="Cu-oxidase_3"/>
    <property type="match status" value="2"/>
</dbReference>
<evidence type="ECO:0000256" key="7">
    <source>
        <dbReference type="ARBA" id="ARBA00022729"/>
    </source>
</evidence>
<keyword evidence="9" id="KW-1133">Transmembrane helix</keyword>
<evidence type="ECO:0000256" key="6">
    <source>
        <dbReference type="ARBA" id="ARBA00022723"/>
    </source>
</evidence>
<feature type="chain" id="PRO_5043049435" evidence="16">
    <location>
        <begin position="20"/>
        <end position="1609"/>
    </location>
</feature>
<feature type="domain" description="Plastocyanin-like" evidence="18">
    <location>
        <begin position="1170"/>
        <end position="1243"/>
    </location>
</feature>
<name>A0AAN8PDZ8_PATCE</name>
<keyword evidence="14" id="KW-0325">Glycoprotein</keyword>
<dbReference type="SUPFAM" id="SSF49503">
    <property type="entry name" value="Cupredoxins"/>
    <property type="match status" value="6"/>
</dbReference>
<evidence type="ECO:0000313" key="19">
    <source>
        <dbReference type="EMBL" id="KAK6176802.1"/>
    </source>
</evidence>
<dbReference type="FunFam" id="2.60.40.420:FF:000028">
    <property type="entry name" value="Ceruloplasmin"/>
    <property type="match status" value="2"/>
</dbReference>
<feature type="domain" description="Plastocyanin-like" evidence="18">
    <location>
        <begin position="90"/>
        <end position="199"/>
    </location>
</feature>
<evidence type="ECO:0000256" key="14">
    <source>
        <dbReference type="ARBA" id="ARBA00023180"/>
    </source>
</evidence>
<evidence type="ECO:0000256" key="13">
    <source>
        <dbReference type="ARBA" id="ARBA00023157"/>
    </source>
</evidence>
<keyword evidence="4" id="KW-0813">Transport</keyword>
<dbReference type="InterPro" id="IPR033138">
    <property type="entry name" value="Cu_oxidase_CS"/>
</dbReference>
<keyword evidence="11" id="KW-0406">Ion transport</keyword>
<comment type="similarity">
    <text evidence="3">Belongs to the multicopper oxidase family.</text>
</comment>
<feature type="compositionally biased region" description="Low complexity" evidence="15">
    <location>
        <begin position="696"/>
        <end position="709"/>
    </location>
</feature>
<keyword evidence="8" id="KW-0677">Repeat</keyword>
<evidence type="ECO:0000256" key="2">
    <source>
        <dbReference type="ARBA" id="ARBA00004167"/>
    </source>
</evidence>
<dbReference type="PANTHER" id="PTHR11709:SF504">
    <property type="entry name" value="PLASTOCYANIN-LIKE DOMAIN-CONTAINING PROTEIN"/>
    <property type="match status" value="1"/>
</dbReference>
<feature type="region of interest" description="Disordered" evidence="15">
    <location>
        <begin position="1426"/>
        <end position="1460"/>
    </location>
</feature>
<feature type="signal peptide" evidence="16">
    <location>
        <begin position="1"/>
        <end position="19"/>
    </location>
</feature>
<dbReference type="InterPro" id="IPR011706">
    <property type="entry name" value="Cu-oxidase_C"/>
</dbReference>
<comment type="caution">
    <text evidence="19">The sequence shown here is derived from an EMBL/GenBank/DDBJ whole genome shotgun (WGS) entry which is preliminary data.</text>
</comment>
<feature type="compositionally biased region" description="Basic residues" evidence="15">
    <location>
        <begin position="576"/>
        <end position="590"/>
    </location>
</feature>
<dbReference type="FunFam" id="2.60.40.420:FF:000002">
    <property type="entry name" value="Hephaestin like 1"/>
    <property type="match status" value="1"/>
</dbReference>
<dbReference type="Gene3D" id="2.60.40.420">
    <property type="entry name" value="Cupredoxins - blue copper proteins"/>
    <property type="match status" value="6"/>
</dbReference>
<feature type="region of interest" description="Disordered" evidence="15">
    <location>
        <begin position="473"/>
        <end position="543"/>
    </location>
</feature>
<gene>
    <name evidence="19" type="ORF">SNE40_015034</name>
</gene>
<protein>
    <submittedName>
        <fullName evidence="19">Uncharacterized protein</fullName>
    </submittedName>
</protein>
<keyword evidence="20" id="KW-1185">Reference proteome</keyword>
<feature type="compositionally biased region" description="Basic residues" evidence="15">
    <location>
        <begin position="497"/>
        <end position="507"/>
    </location>
</feature>
<dbReference type="GO" id="GO:0016491">
    <property type="term" value="F:oxidoreductase activity"/>
    <property type="evidence" value="ECO:0007669"/>
    <property type="project" value="UniProtKB-KW"/>
</dbReference>
<evidence type="ECO:0000259" key="18">
    <source>
        <dbReference type="Pfam" id="PF07732"/>
    </source>
</evidence>
<feature type="region of interest" description="Disordered" evidence="15">
    <location>
        <begin position="555"/>
        <end position="590"/>
    </location>
</feature>
<dbReference type="InterPro" id="IPR008972">
    <property type="entry name" value="Cupredoxin"/>
</dbReference>
<evidence type="ECO:0000259" key="17">
    <source>
        <dbReference type="Pfam" id="PF07731"/>
    </source>
</evidence>
<evidence type="ECO:0000256" key="4">
    <source>
        <dbReference type="ARBA" id="ARBA00022448"/>
    </source>
</evidence>
<comment type="subcellular location">
    <subcellularLocation>
        <location evidence="2">Membrane</location>
        <topology evidence="2">Single-pass membrane protein</topology>
    </subcellularLocation>
</comment>